<evidence type="ECO:0000256" key="5">
    <source>
        <dbReference type="ARBA" id="ARBA00023004"/>
    </source>
</evidence>
<evidence type="ECO:0000256" key="1">
    <source>
        <dbReference type="ARBA" id="ARBA00010617"/>
    </source>
</evidence>
<keyword evidence="3 7" id="KW-0479">Metal-binding</keyword>
<comment type="similarity">
    <text evidence="1 7">Belongs to the cytochrome P450 family.</text>
</comment>
<dbReference type="InterPro" id="IPR001128">
    <property type="entry name" value="Cyt_P450"/>
</dbReference>
<keyword evidence="10" id="KW-1185">Reference proteome</keyword>
<evidence type="ECO:0000256" key="3">
    <source>
        <dbReference type="ARBA" id="ARBA00022723"/>
    </source>
</evidence>
<evidence type="ECO:0000313" key="9">
    <source>
        <dbReference type="EMBL" id="KAJ9132570.1"/>
    </source>
</evidence>
<accession>A0AA38R3Z7</accession>
<dbReference type="PANTHER" id="PTHR46696:SF6">
    <property type="entry name" value="P450, PUTATIVE (EUROFUNG)-RELATED"/>
    <property type="match status" value="1"/>
</dbReference>
<dbReference type="GO" id="GO:0016705">
    <property type="term" value="F:oxidoreductase activity, acting on paired donors, with incorporation or reduction of molecular oxygen"/>
    <property type="evidence" value="ECO:0007669"/>
    <property type="project" value="InterPro"/>
</dbReference>
<dbReference type="GO" id="GO:0020037">
    <property type="term" value="F:heme binding"/>
    <property type="evidence" value="ECO:0007669"/>
    <property type="project" value="InterPro"/>
</dbReference>
<dbReference type="GO" id="GO:0004497">
    <property type="term" value="F:monooxygenase activity"/>
    <property type="evidence" value="ECO:0007669"/>
    <property type="project" value="UniProtKB-KW"/>
</dbReference>
<keyword evidence="6 7" id="KW-0503">Monooxygenase</keyword>
<evidence type="ECO:0000313" key="10">
    <source>
        <dbReference type="Proteomes" id="UP001174691"/>
    </source>
</evidence>
<dbReference type="PANTHER" id="PTHR46696">
    <property type="entry name" value="P450, PUTATIVE (EUROFUNG)-RELATED"/>
    <property type="match status" value="1"/>
</dbReference>
<name>A0AA38R3Z7_9PEZI</name>
<dbReference type="PRINTS" id="PR00359">
    <property type="entry name" value="BP450"/>
</dbReference>
<keyword evidence="4 7" id="KW-0560">Oxidoreductase</keyword>
<gene>
    <name evidence="9" type="ORF">NKR19_g9256</name>
</gene>
<dbReference type="InterPro" id="IPR017972">
    <property type="entry name" value="Cyt_P450_CS"/>
</dbReference>
<dbReference type="AlphaFoldDB" id="A0AA38R3Z7"/>
<dbReference type="InterPro" id="IPR036396">
    <property type="entry name" value="Cyt_P450_sf"/>
</dbReference>
<protein>
    <submittedName>
        <fullName evidence="9">Cytochrome P450</fullName>
    </submittedName>
</protein>
<keyword evidence="2 7" id="KW-0349">Heme</keyword>
<reference evidence="9" key="1">
    <citation type="submission" date="2022-07" db="EMBL/GenBank/DDBJ databases">
        <title>Fungi with potential for degradation of polypropylene.</title>
        <authorList>
            <person name="Gostincar C."/>
        </authorList>
    </citation>
    <scope>NUCLEOTIDE SEQUENCE</scope>
    <source>
        <strain evidence="9">EXF-13287</strain>
    </source>
</reference>
<evidence type="ECO:0000256" key="7">
    <source>
        <dbReference type="RuleBase" id="RU000461"/>
    </source>
</evidence>
<dbReference type="GO" id="GO:0005506">
    <property type="term" value="F:iron ion binding"/>
    <property type="evidence" value="ECO:0007669"/>
    <property type="project" value="InterPro"/>
</dbReference>
<evidence type="ECO:0000256" key="6">
    <source>
        <dbReference type="ARBA" id="ARBA00023033"/>
    </source>
</evidence>
<dbReference type="Gene3D" id="1.10.630.10">
    <property type="entry name" value="Cytochrome P450"/>
    <property type="match status" value="1"/>
</dbReference>
<dbReference type="Pfam" id="PF00067">
    <property type="entry name" value="p450"/>
    <property type="match status" value="1"/>
</dbReference>
<dbReference type="PROSITE" id="PS00086">
    <property type="entry name" value="CYTOCHROME_P450"/>
    <property type="match status" value="1"/>
</dbReference>
<dbReference type="FunFam" id="1.10.630.10:FF:000018">
    <property type="entry name" value="Cytochrome P450 monooxygenase"/>
    <property type="match status" value="1"/>
</dbReference>
<dbReference type="Proteomes" id="UP001174691">
    <property type="component" value="Unassembled WGS sequence"/>
</dbReference>
<evidence type="ECO:0000256" key="4">
    <source>
        <dbReference type="ARBA" id="ARBA00023002"/>
    </source>
</evidence>
<dbReference type="CDD" id="cd11030">
    <property type="entry name" value="CYP105-like"/>
    <property type="match status" value="1"/>
</dbReference>
<evidence type="ECO:0000256" key="8">
    <source>
        <dbReference type="SAM" id="MobiDB-lite"/>
    </source>
</evidence>
<dbReference type="InterPro" id="IPR002397">
    <property type="entry name" value="Cyt_P450_B"/>
</dbReference>
<sequence length="443" mass="48363">MSRMDATTSPLNFPRDRAPEFTSSSSTGQAASATSKASTSSAEPPSFPFSRASGLDPPKEFAELRATQPVSRVKLFDGRLAWLATKWKDVTAVATDNRLSKERQRPGFPELNEGGKLAAKARPTFVDMDPPAHMRQRSMVEPFFAPAHVAKMEPYIKETVCDLLDRMKAKGCAEGPVDLIQEFALPVPSYIIYTILGVPFDDLEYLTRQVAIRSHGSSNAREASAANQGLLDYIANLVDKRIERPTDDLISKLVTEQVKPGHIEKSDAVQIAFLLLVAGNATMVNMIALGVVTLFQHPDQLAELKANPSLAPAFVEELCRYHTASALAMRRTAKSDIELGGQHIKAGEGIIASNQSANRDEDVFADPDTFDMHRRWPQGKDPLGFGYGEHRCIAEHLAKAELAAVFATLFAKVPDLRLAVPVGEVKCTPLNSDVGVVELPVLF</sequence>
<organism evidence="9 10">
    <name type="scientific">Coniochaeta hoffmannii</name>
    <dbReference type="NCBI Taxonomy" id="91930"/>
    <lineage>
        <taxon>Eukaryota</taxon>
        <taxon>Fungi</taxon>
        <taxon>Dikarya</taxon>
        <taxon>Ascomycota</taxon>
        <taxon>Pezizomycotina</taxon>
        <taxon>Sordariomycetes</taxon>
        <taxon>Sordariomycetidae</taxon>
        <taxon>Coniochaetales</taxon>
        <taxon>Coniochaetaceae</taxon>
        <taxon>Coniochaeta</taxon>
    </lineage>
</organism>
<feature type="compositionally biased region" description="Low complexity" evidence="8">
    <location>
        <begin position="22"/>
        <end position="42"/>
    </location>
</feature>
<comment type="caution">
    <text evidence="9">The sequence shown here is derived from an EMBL/GenBank/DDBJ whole genome shotgun (WGS) entry which is preliminary data.</text>
</comment>
<dbReference type="SUPFAM" id="SSF48264">
    <property type="entry name" value="Cytochrome P450"/>
    <property type="match status" value="1"/>
</dbReference>
<proteinExistence type="inferred from homology"/>
<feature type="compositionally biased region" description="Polar residues" evidence="8">
    <location>
        <begin position="1"/>
        <end position="11"/>
    </location>
</feature>
<keyword evidence="5 7" id="KW-0408">Iron</keyword>
<evidence type="ECO:0000256" key="2">
    <source>
        <dbReference type="ARBA" id="ARBA00022617"/>
    </source>
</evidence>
<feature type="region of interest" description="Disordered" evidence="8">
    <location>
        <begin position="1"/>
        <end position="55"/>
    </location>
</feature>
<dbReference type="EMBL" id="JANBVN010000214">
    <property type="protein sequence ID" value="KAJ9132570.1"/>
    <property type="molecule type" value="Genomic_DNA"/>
</dbReference>